<organism evidence="7 8">
    <name type="scientific">Parvularcula dongshanensis</name>
    <dbReference type="NCBI Taxonomy" id="1173995"/>
    <lineage>
        <taxon>Bacteria</taxon>
        <taxon>Pseudomonadati</taxon>
        <taxon>Pseudomonadota</taxon>
        <taxon>Alphaproteobacteria</taxon>
        <taxon>Parvularculales</taxon>
        <taxon>Parvularculaceae</taxon>
        <taxon>Parvularcula</taxon>
    </lineage>
</organism>
<keyword evidence="4 6" id="KW-0687">Ribonucleoprotein</keyword>
<dbReference type="Gene3D" id="6.10.250.290">
    <property type="match status" value="1"/>
</dbReference>
<evidence type="ECO:0000313" key="7">
    <source>
        <dbReference type="EMBL" id="MBB4658933.1"/>
    </source>
</evidence>
<sequence>MPLTREQKSDQVAWMQGVLNDNEVVVVMRNHGMTVAEVSDLRARMREAGGGVKVVKNRLAKIALKDAPGGEVADLFTGPTVIAYSEDPVTAPKVIVKYAKENEKLEILGGRMGDQAMDAKGIDTLSEMPSREEIIASIVGQLMAPASNLINAVTAPASNIASILKTLEERENA</sequence>
<evidence type="ECO:0000256" key="1">
    <source>
        <dbReference type="ARBA" id="ARBA00002633"/>
    </source>
</evidence>
<evidence type="ECO:0000256" key="3">
    <source>
        <dbReference type="ARBA" id="ARBA00022980"/>
    </source>
</evidence>
<dbReference type="InterPro" id="IPR043141">
    <property type="entry name" value="Ribosomal_uL10-like_sf"/>
</dbReference>
<dbReference type="GO" id="GO:0003735">
    <property type="term" value="F:structural constituent of ribosome"/>
    <property type="evidence" value="ECO:0007669"/>
    <property type="project" value="InterPro"/>
</dbReference>
<keyword evidence="6" id="KW-0694">RNA-binding</keyword>
<name>A0A840I3U3_9PROT</name>
<dbReference type="PROSITE" id="PS01109">
    <property type="entry name" value="RIBOSOMAL_L10"/>
    <property type="match status" value="1"/>
</dbReference>
<comment type="similarity">
    <text evidence="2 6">Belongs to the universal ribosomal protein uL10 family.</text>
</comment>
<dbReference type="HAMAP" id="MF_00362">
    <property type="entry name" value="Ribosomal_uL10"/>
    <property type="match status" value="1"/>
</dbReference>
<keyword evidence="6" id="KW-0699">rRNA-binding</keyword>
<dbReference type="Proteomes" id="UP000563524">
    <property type="component" value="Unassembled WGS sequence"/>
</dbReference>
<dbReference type="CDD" id="cd05797">
    <property type="entry name" value="Ribosomal_L10"/>
    <property type="match status" value="1"/>
</dbReference>
<reference evidence="7 8" key="1">
    <citation type="submission" date="2020-08" db="EMBL/GenBank/DDBJ databases">
        <title>Genomic Encyclopedia of Type Strains, Phase IV (KMG-IV): sequencing the most valuable type-strain genomes for metagenomic binning, comparative biology and taxonomic classification.</title>
        <authorList>
            <person name="Goeker M."/>
        </authorList>
    </citation>
    <scope>NUCLEOTIDE SEQUENCE [LARGE SCALE GENOMIC DNA]</scope>
    <source>
        <strain evidence="7 8">DSM 102850</strain>
    </source>
</reference>
<evidence type="ECO:0000256" key="5">
    <source>
        <dbReference type="ARBA" id="ARBA00035202"/>
    </source>
</evidence>
<dbReference type="InterPro" id="IPR001790">
    <property type="entry name" value="Ribosomal_uL10"/>
</dbReference>
<dbReference type="AlphaFoldDB" id="A0A840I3U3"/>
<evidence type="ECO:0000256" key="6">
    <source>
        <dbReference type="HAMAP-Rule" id="MF_00362"/>
    </source>
</evidence>
<comment type="caution">
    <text evidence="7">The sequence shown here is derived from an EMBL/GenBank/DDBJ whole genome shotgun (WGS) entry which is preliminary data.</text>
</comment>
<evidence type="ECO:0000256" key="2">
    <source>
        <dbReference type="ARBA" id="ARBA00008889"/>
    </source>
</evidence>
<dbReference type="InterPro" id="IPR022973">
    <property type="entry name" value="Ribosomal_uL10_bac"/>
</dbReference>
<dbReference type="InterPro" id="IPR047865">
    <property type="entry name" value="Ribosomal_uL10_bac_type"/>
</dbReference>
<dbReference type="SUPFAM" id="SSF160369">
    <property type="entry name" value="Ribosomal protein L10-like"/>
    <property type="match status" value="1"/>
</dbReference>
<evidence type="ECO:0000313" key="8">
    <source>
        <dbReference type="Proteomes" id="UP000563524"/>
    </source>
</evidence>
<dbReference type="Pfam" id="PF00466">
    <property type="entry name" value="Ribosomal_L10"/>
    <property type="match status" value="1"/>
</dbReference>
<dbReference type="EMBL" id="JACHOB010000002">
    <property type="protein sequence ID" value="MBB4658933.1"/>
    <property type="molecule type" value="Genomic_DNA"/>
</dbReference>
<dbReference type="GO" id="GO:0006412">
    <property type="term" value="P:translation"/>
    <property type="evidence" value="ECO:0007669"/>
    <property type="project" value="UniProtKB-UniRule"/>
</dbReference>
<evidence type="ECO:0000256" key="4">
    <source>
        <dbReference type="ARBA" id="ARBA00023274"/>
    </source>
</evidence>
<dbReference type="InterPro" id="IPR002363">
    <property type="entry name" value="Ribosomal_uL10_CS_bac"/>
</dbReference>
<protein>
    <recommendedName>
        <fullName evidence="5 6">Large ribosomal subunit protein uL10</fullName>
    </recommendedName>
</protein>
<dbReference type="RefSeq" id="WP_183817103.1">
    <property type="nucleotide sequence ID" value="NZ_JACHOB010000002.1"/>
</dbReference>
<comment type="function">
    <text evidence="1 6">Forms part of the ribosomal stalk, playing a central role in the interaction of the ribosome with GTP-bound translation factors.</text>
</comment>
<keyword evidence="3 6" id="KW-0689">Ribosomal protein</keyword>
<accession>A0A840I3U3</accession>
<proteinExistence type="inferred from homology"/>
<dbReference type="GO" id="GO:0015934">
    <property type="term" value="C:large ribosomal subunit"/>
    <property type="evidence" value="ECO:0007669"/>
    <property type="project" value="InterPro"/>
</dbReference>
<gene>
    <name evidence="6" type="primary">rplJ</name>
    <name evidence="7" type="ORF">GGQ59_001447</name>
</gene>
<dbReference type="NCBIfam" id="NF000955">
    <property type="entry name" value="PRK00099.1-1"/>
    <property type="match status" value="1"/>
</dbReference>
<dbReference type="GO" id="GO:0070180">
    <property type="term" value="F:large ribosomal subunit rRNA binding"/>
    <property type="evidence" value="ECO:0007669"/>
    <property type="project" value="UniProtKB-UniRule"/>
</dbReference>
<dbReference type="Gene3D" id="3.30.70.1730">
    <property type="match status" value="1"/>
</dbReference>
<keyword evidence="8" id="KW-1185">Reference proteome</keyword>
<comment type="subunit">
    <text evidence="6">Part of the ribosomal stalk of the 50S ribosomal subunit. The N-terminus interacts with L11 and the large rRNA to form the base of the stalk. The C-terminus forms an elongated spine to which L12 dimers bind in a sequential fashion forming a multimeric L10(L12)X complex.</text>
</comment>
<dbReference type="PANTHER" id="PTHR11560">
    <property type="entry name" value="39S RIBOSOMAL PROTEIN L10, MITOCHONDRIAL"/>
    <property type="match status" value="1"/>
</dbReference>